<dbReference type="Proteomes" id="UP000224006">
    <property type="component" value="Chromosome IV"/>
</dbReference>
<evidence type="ECO:0000256" key="1">
    <source>
        <dbReference type="SAM" id="MobiDB-lite"/>
    </source>
</evidence>
<reference evidence="2 3" key="1">
    <citation type="submission" date="2017-09" db="EMBL/GenBank/DDBJ databases">
        <title>Genome sequencing of Besnoitia besnoiti strain Bb-Ger1.</title>
        <authorList>
            <person name="Schares G."/>
            <person name="Venepally P."/>
            <person name="Lorenzi H.A."/>
        </authorList>
    </citation>
    <scope>NUCLEOTIDE SEQUENCE [LARGE SCALE GENOMIC DNA]</scope>
    <source>
        <strain evidence="2 3">Bb-Ger1</strain>
    </source>
</reference>
<evidence type="ECO:0000313" key="3">
    <source>
        <dbReference type="Proteomes" id="UP000224006"/>
    </source>
</evidence>
<feature type="compositionally biased region" description="Low complexity" evidence="1">
    <location>
        <begin position="82"/>
        <end position="95"/>
    </location>
</feature>
<name>A0A2A9MJX1_BESBE</name>
<feature type="region of interest" description="Disordered" evidence="1">
    <location>
        <begin position="54"/>
        <end position="102"/>
    </location>
</feature>
<dbReference type="GeneID" id="40310272"/>
<accession>A0A2A9MJX1</accession>
<sequence length="266" mass="28636">MLLRDIVIESTGADSPTAFLAHGPNGTRAPGRPVDFASTKDIEVVDFECVTPLQGPITQSDTPTSSAVNADPGDSSCRDDSGTTTPQGQTLQQSLDQGGHASAEAHLAQWLSHGNYALPSHDVMPPSNDEKKNAFLGTSARLTANIEHRFESAQSEIQQKFRRLAECQRASFDKLAANVKALDHPALRSLLEDKAKEEVGSALHGTIRSFKAAVYDKLQEIEEVKHFILHDYRPGVANTVSAIASGTYANNRLRQETACANKSGDA</sequence>
<protein>
    <submittedName>
        <fullName evidence="2">Uncharacterized protein</fullName>
    </submittedName>
</protein>
<dbReference type="EMBL" id="NWUJ01000004">
    <property type="protein sequence ID" value="PFH35692.1"/>
    <property type="molecule type" value="Genomic_DNA"/>
</dbReference>
<proteinExistence type="predicted"/>
<dbReference type="KEGG" id="bbes:BESB_053430"/>
<dbReference type="VEuPathDB" id="ToxoDB:BESB_053430"/>
<comment type="caution">
    <text evidence="2">The sequence shown here is derived from an EMBL/GenBank/DDBJ whole genome shotgun (WGS) entry which is preliminary data.</text>
</comment>
<keyword evidence="3" id="KW-1185">Reference proteome</keyword>
<organism evidence="2 3">
    <name type="scientific">Besnoitia besnoiti</name>
    <name type="common">Apicomplexan protozoan</name>
    <dbReference type="NCBI Taxonomy" id="94643"/>
    <lineage>
        <taxon>Eukaryota</taxon>
        <taxon>Sar</taxon>
        <taxon>Alveolata</taxon>
        <taxon>Apicomplexa</taxon>
        <taxon>Conoidasida</taxon>
        <taxon>Coccidia</taxon>
        <taxon>Eucoccidiorida</taxon>
        <taxon>Eimeriorina</taxon>
        <taxon>Sarcocystidae</taxon>
        <taxon>Besnoitia</taxon>
    </lineage>
</organism>
<feature type="compositionally biased region" description="Polar residues" evidence="1">
    <location>
        <begin position="56"/>
        <end position="68"/>
    </location>
</feature>
<dbReference type="RefSeq" id="XP_029219701.1">
    <property type="nucleotide sequence ID" value="XM_029363778.1"/>
</dbReference>
<gene>
    <name evidence="2" type="ORF">BESB_053430</name>
</gene>
<evidence type="ECO:0000313" key="2">
    <source>
        <dbReference type="EMBL" id="PFH35692.1"/>
    </source>
</evidence>
<dbReference type="AlphaFoldDB" id="A0A2A9MJX1"/>